<protein>
    <submittedName>
        <fullName evidence="2">Uncharacterized protein</fullName>
    </submittedName>
</protein>
<gene>
    <name evidence="2" type="ORF">QFZ34_002163</name>
</gene>
<name>A0ABU0S931_9HYPH</name>
<evidence type="ECO:0000313" key="3">
    <source>
        <dbReference type="Proteomes" id="UP001237780"/>
    </source>
</evidence>
<evidence type="ECO:0000313" key="2">
    <source>
        <dbReference type="EMBL" id="MDQ0996981.1"/>
    </source>
</evidence>
<proteinExistence type="predicted"/>
<feature type="chain" id="PRO_5046982327" evidence="1">
    <location>
        <begin position="28"/>
        <end position="49"/>
    </location>
</feature>
<evidence type="ECO:0000256" key="1">
    <source>
        <dbReference type="SAM" id="SignalP"/>
    </source>
</evidence>
<keyword evidence="1" id="KW-0732">Signal</keyword>
<keyword evidence="3" id="KW-1185">Reference proteome</keyword>
<feature type="signal peptide" evidence="1">
    <location>
        <begin position="1"/>
        <end position="27"/>
    </location>
</feature>
<dbReference type="EMBL" id="JAUSZT010000003">
    <property type="protein sequence ID" value="MDQ0996981.1"/>
    <property type="molecule type" value="Genomic_DNA"/>
</dbReference>
<comment type="caution">
    <text evidence="2">The sequence shown here is derived from an EMBL/GenBank/DDBJ whole genome shotgun (WGS) entry which is preliminary data.</text>
</comment>
<dbReference type="RefSeq" id="WP_307280403.1">
    <property type="nucleotide sequence ID" value="NZ_JAUSZT010000003.1"/>
</dbReference>
<organism evidence="2 3">
    <name type="scientific">Phyllobacterium ifriqiyense</name>
    <dbReference type="NCBI Taxonomy" id="314238"/>
    <lineage>
        <taxon>Bacteria</taxon>
        <taxon>Pseudomonadati</taxon>
        <taxon>Pseudomonadota</taxon>
        <taxon>Alphaproteobacteria</taxon>
        <taxon>Hyphomicrobiales</taxon>
        <taxon>Phyllobacteriaceae</taxon>
        <taxon>Phyllobacterium</taxon>
    </lineage>
</organism>
<sequence length="49" mass="5321">MKSAALRCWRVWLIMIFAAAATNTALAQEGVSPLQIKSRIISNFQLGSG</sequence>
<accession>A0ABU0S931</accession>
<reference evidence="2 3" key="1">
    <citation type="submission" date="2023-07" db="EMBL/GenBank/DDBJ databases">
        <title>Comparative genomics of wheat-associated soil bacteria to identify genetic determinants of phenazine resistance.</title>
        <authorList>
            <person name="Mouncey N."/>
        </authorList>
    </citation>
    <scope>NUCLEOTIDE SEQUENCE [LARGE SCALE GENOMIC DNA]</scope>
    <source>
        <strain evidence="2 3">W4I11</strain>
    </source>
</reference>
<dbReference type="Proteomes" id="UP001237780">
    <property type="component" value="Unassembled WGS sequence"/>
</dbReference>